<reference evidence="1 2" key="1">
    <citation type="submission" date="2018-08" db="EMBL/GenBank/DDBJ databases">
        <title>Lysobacter sp. zong2l5, whole genome shotgun sequence.</title>
        <authorList>
            <person name="Zhang X."/>
            <person name="Feng G."/>
            <person name="Zhu H."/>
        </authorList>
    </citation>
    <scope>NUCLEOTIDE SEQUENCE [LARGE SCALE GENOMIC DNA]</scope>
    <source>
        <strain evidence="2">zong2l5</strain>
    </source>
</reference>
<keyword evidence="2" id="KW-1185">Reference proteome</keyword>
<sequence length="62" mass="6402">MNNDFDFDSLDLASLNIEGMEVVTLKEAMALPETGASSAVSICSSCSSCGSSSCFNDVATVE</sequence>
<dbReference type="NCBIfam" id="NF033400">
    <property type="entry name" value="thiazolyl_B"/>
    <property type="match status" value="1"/>
</dbReference>
<dbReference type="AlphaFoldDB" id="A0A371K3Y1"/>
<evidence type="ECO:0000313" key="2">
    <source>
        <dbReference type="Proteomes" id="UP000264492"/>
    </source>
</evidence>
<dbReference type="RefSeq" id="WP_115858070.1">
    <property type="nucleotide sequence ID" value="NZ_QTSU01000001.1"/>
</dbReference>
<dbReference type="Pfam" id="PF19409">
    <property type="entry name" value="Thiopep_pre"/>
    <property type="match status" value="1"/>
</dbReference>
<proteinExistence type="predicted"/>
<gene>
    <name evidence="1" type="ORF">DX914_05760</name>
</gene>
<protein>
    <submittedName>
        <fullName evidence="1">Thiazolylpeptide-type bacteriocin</fullName>
    </submittedName>
</protein>
<evidence type="ECO:0000313" key="1">
    <source>
        <dbReference type="EMBL" id="RDZ28631.1"/>
    </source>
</evidence>
<accession>A0A371K3Y1</accession>
<comment type="caution">
    <text evidence="1">The sequence shown here is derived from an EMBL/GenBank/DDBJ whole genome shotgun (WGS) entry which is preliminary data.</text>
</comment>
<name>A0A371K3Y1_9GAMM</name>
<dbReference type="Proteomes" id="UP000264492">
    <property type="component" value="Unassembled WGS sequence"/>
</dbReference>
<dbReference type="EMBL" id="QTSU01000001">
    <property type="protein sequence ID" value="RDZ28631.1"/>
    <property type="molecule type" value="Genomic_DNA"/>
</dbReference>
<organism evidence="1 2">
    <name type="scientific">Lysobacter silvisoli</name>
    <dbReference type="NCBI Taxonomy" id="2293254"/>
    <lineage>
        <taxon>Bacteria</taxon>
        <taxon>Pseudomonadati</taxon>
        <taxon>Pseudomonadota</taxon>
        <taxon>Gammaproteobacteria</taxon>
        <taxon>Lysobacterales</taxon>
        <taxon>Lysobacteraceae</taxon>
        <taxon>Lysobacter</taxon>
    </lineage>
</organism>